<organism evidence="1 4">
    <name type="scientific">Bifidobacterium longum subsp. infantis</name>
    <dbReference type="NCBI Taxonomy" id="1682"/>
    <lineage>
        <taxon>Bacteria</taxon>
        <taxon>Bacillati</taxon>
        <taxon>Actinomycetota</taxon>
        <taxon>Actinomycetes</taxon>
        <taxon>Bifidobacteriales</taxon>
        <taxon>Bifidobacteriaceae</taxon>
        <taxon>Bifidobacterium</taxon>
    </lineage>
</organism>
<evidence type="ECO:0008006" key="5">
    <source>
        <dbReference type="Google" id="ProtNLM"/>
    </source>
</evidence>
<reference evidence="3 4" key="1">
    <citation type="submission" date="2019-10" db="EMBL/GenBank/DDBJ databases">
        <authorList>
            <consortium name="Melissa Lawson"/>
            <person name="O'neill I."/>
        </authorList>
    </citation>
    <scope>NUCLEOTIDE SEQUENCE [LARGE SCALE GENOMIC DNA]</scope>
    <source>
        <strain evidence="2">LH_664</strain>
        <strain evidence="1">LH_665</strain>
    </source>
</reference>
<evidence type="ECO:0000313" key="4">
    <source>
        <dbReference type="Proteomes" id="UP000494270"/>
    </source>
</evidence>
<gene>
    <name evidence="2" type="ORF">BIFLH664_00809</name>
    <name evidence="1" type="ORF">BIFLH665_01041</name>
</gene>
<dbReference type="AlphaFoldDB" id="A0A8U0KU15"/>
<dbReference type="EMBL" id="CABWKI010000010">
    <property type="protein sequence ID" value="VWQ34529.1"/>
    <property type="molecule type" value="Genomic_DNA"/>
</dbReference>
<dbReference type="EMBL" id="CABWKE010000014">
    <property type="protein sequence ID" value="VWQ27943.1"/>
    <property type="molecule type" value="Genomic_DNA"/>
</dbReference>
<dbReference type="Proteomes" id="UP000494270">
    <property type="component" value="Unassembled WGS sequence"/>
</dbReference>
<name>A0A8U0KU15_BIFLI</name>
<proteinExistence type="predicted"/>
<evidence type="ECO:0000313" key="3">
    <source>
        <dbReference type="Proteomes" id="UP000494179"/>
    </source>
</evidence>
<dbReference type="Proteomes" id="UP000494179">
    <property type="component" value="Unassembled WGS sequence"/>
</dbReference>
<comment type="caution">
    <text evidence="1">The sequence shown here is derived from an EMBL/GenBank/DDBJ whole genome shotgun (WGS) entry which is preliminary data.</text>
</comment>
<evidence type="ECO:0000313" key="1">
    <source>
        <dbReference type="EMBL" id="VWQ27943.1"/>
    </source>
</evidence>
<protein>
    <recommendedName>
        <fullName evidence="5">Secreted protein</fullName>
    </recommendedName>
</protein>
<sequence>MFIGISSAWPLPFGSWVLNALSTFSSSSHVVGTCRPSLSSQVLLIIMSWPVPALFLPWALGSVYRWPLESVLSFCASGFSLKNALTFGSLSRSWFRSSNRLENCSAYTKLKAWRLMSGMSPALSVVLR</sequence>
<evidence type="ECO:0000313" key="2">
    <source>
        <dbReference type="EMBL" id="VWQ34529.1"/>
    </source>
</evidence>
<accession>A0A8U0KU15</accession>